<gene>
    <name evidence="1" type="ORF">Pla163_06580</name>
</gene>
<proteinExistence type="predicted"/>
<dbReference type="EMBL" id="CP036290">
    <property type="protein sequence ID" value="QDU83559.1"/>
    <property type="molecule type" value="Genomic_DNA"/>
</dbReference>
<reference evidence="1 2" key="1">
    <citation type="submission" date="2019-02" db="EMBL/GenBank/DDBJ databases">
        <title>Deep-cultivation of Planctomycetes and their phenomic and genomic characterization uncovers novel biology.</title>
        <authorList>
            <person name="Wiegand S."/>
            <person name="Jogler M."/>
            <person name="Boedeker C."/>
            <person name="Pinto D."/>
            <person name="Vollmers J."/>
            <person name="Rivas-Marin E."/>
            <person name="Kohn T."/>
            <person name="Peeters S.H."/>
            <person name="Heuer A."/>
            <person name="Rast P."/>
            <person name="Oberbeckmann S."/>
            <person name="Bunk B."/>
            <person name="Jeske O."/>
            <person name="Meyerdierks A."/>
            <person name="Storesund J.E."/>
            <person name="Kallscheuer N."/>
            <person name="Luecker S."/>
            <person name="Lage O.M."/>
            <person name="Pohl T."/>
            <person name="Merkel B.J."/>
            <person name="Hornburger P."/>
            <person name="Mueller R.-W."/>
            <person name="Bruemmer F."/>
            <person name="Labrenz M."/>
            <person name="Spormann A.M."/>
            <person name="Op den Camp H."/>
            <person name="Overmann J."/>
            <person name="Amann R."/>
            <person name="Jetten M.S.M."/>
            <person name="Mascher T."/>
            <person name="Medema M.H."/>
            <person name="Devos D.P."/>
            <person name="Kaster A.-K."/>
            <person name="Ovreas L."/>
            <person name="Rohde M."/>
            <person name="Galperin M.Y."/>
            <person name="Jogler C."/>
        </authorList>
    </citation>
    <scope>NUCLEOTIDE SEQUENCE [LARGE SCALE GENOMIC DNA]</scope>
    <source>
        <strain evidence="1 2">Pla163</strain>
    </source>
</reference>
<dbReference type="Proteomes" id="UP000319342">
    <property type="component" value="Chromosome"/>
</dbReference>
<organism evidence="1 2">
    <name type="scientific">Rohdeia mirabilis</name>
    <dbReference type="NCBI Taxonomy" id="2528008"/>
    <lineage>
        <taxon>Bacteria</taxon>
        <taxon>Pseudomonadati</taxon>
        <taxon>Planctomycetota</taxon>
        <taxon>Planctomycetia</taxon>
        <taxon>Planctomycetia incertae sedis</taxon>
        <taxon>Rohdeia</taxon>
    </lineage>
</organism>
<name>A0A518CWG5_9BACT</name>
<protein>
    <submittedName>
        <fullName evidence="1">Uncharacterized protein</fullName>
    </submittedName>
</protein>
<accession>A0A518CWG5</accession>
<evidence type="ECO:0000313" key="2">
    <source>
        <dbReference type="Proteomes" id="UP000319342"/>
    </source>
</evidence>
<sequence length="172" mass="18767">MQGPPSTARRALHVRRILAVLVAGWLAFASVRAADRAFERWPEGSHERGWTTSLAERERISLGPILPLLEALETHTDPGAIVLAPARADSTALIDVPVNGIIGWARFLALPRMVVVTEPDQWRARIDQVAATDELWVLDMIGATTGDRAGLVETATGPGFVLFEVERGSEER</sequence>
<evidence type="ECO:0000313" key="1">
    <source>
        <dbReference type="EMBL" id="QDU83559.1"/>
    </source>
</evidence>
<dbReference type="RefSeq" id="WP_145183468.1">
    <property type="nucleotide sequence ID" value="NZ_CP036290.1"/>
</dbReference>
<dbReference type="AlphaFoldDB" id="A0A518CWG5"/>
<keyword evidence="2" id="KW-1185">Reference proteome</keyword>